<dbReference type="InterPro" id="IPR028098">
    <property type="entry name" value="Glyco_trans_4-like_N"/>
</dbReference>
<dbReference type="Pfam" id="PF00534">
    <property type="entry name" value="Glycos_transf_1"/>
    <property type="match status" value="1"/>
</dbReference>
<dbReference type="RefSeq" id="WP_263686710.1">
    <property type="nucleotide sequence ID" value="NZ_JAJVCY010000110.1"/>
</dbReference>
<name>A0AAW5RR57_AERME</name>
<evidence type="ECO:0000259" key="1">
    <source>
        <dbReference type="Pfam" id="PF00534"/>
    </source>
</evidence>
<dbReference type="GO" id="GO:0016757">
    <property type="term" value="F:glycosyltransferase activity"/>
    <property type="evidence" value="ECO:0007669"/>
    <property type="project" value="InterPro"/>
</dbReference>
<gene>
    <name evidence="3" type="ORF">LZT28_22585</name>
</gene>
<feature type="domain" description="Glycosyltransferase subfamily 4-like N-terminal" evidence="2">
    <location>
        <begin position="4"/>
        <end position="147"/>
    </location>
</feature>
<proteinExistence type="predicted"/>
<dbReference type="AlphaFoldDB" id="A0AAW5RR57"/>
<dbReference type="CDD" id="cd03808">
    <property type="entry name" value="GT4_CapM-like"/>
    <property type="match status" value="1"/>
</dbReference>
<dbReference type="PANTHER" id="PTHR12526">
    <property type="entry name" value="GLYCOSYLTRANSFERASE"/>
    <property type="match status" value="1"/>
</dbReference>
<dbReference type="Pfam" id="PF13477">
    <property type="entry name" value="Glyco_trans_4_2"/>
    <property type="match status" value="1"/>
</dbReference>
<dbReference type="InterPro" id="IPR001296">
    <property type="entry name" value="Glyco_trans_1"/>
</dbReference>
<comment type="caution">
    <text evidence="3">The sequence shown here is derived from an EMBL/GenBank/DDBJ whole genome shotgun (WGS) entry which is preliminary data.</text>
</comment>
<dbReference type="PANTHER" id="PTHR12526:SF638">
    <property type="entry name" value="SPORE COAT PROTEIN SA"/>
    <property type="match status" value="1"/>
</dbReference>
<accession>A0AAW5RR57</accession>
<dbReference type="GO" id="GO:1901135">
    <property type="term" value="P:carbohydrate derivative metabolic process"/>
    <property type="evidence" value="ECO:0007669"/>
    <property type="project" value="UniProtKB-ARBA"/>
</dbReference>
<dbReference type="EMBL" id="JAJVCY010000110">
    <property type="protein sequence ID" value="MCV3290967.1"/>
    <property type="molecule type" value="Genomic_DNA"/>
</dbReference>
<evidence type="ECO:0000313" key="4">
    <source>
        <dbReference type="Proteomes" id="UP001208651"/>
    </source>
</evidence>
<dbReference type="Proteomes" id="UP001208651">
    <property type="component" value="Unassembled WGS sequence"/>
</dbReference>
<organism evidence="3 4">
    <name type="scientific">Aeromonas media</name>
    <dbReference type="NCBI Taxonomy" id="651"/>
    <lineage>
        <taxon>Bacteria</taxon>
        <taxon>Pseudomonadati</taxon>
        <taxon>Pseudomonadota</taxon>
        <taxon>Gammaproteobacteria</taxon>
        <taxon>Aeromonadales</taxon>
        <taxon>Aeromonadaceae</taxon>
        <taxon>Aeromonas</taxon>
    </lineage>
</organism>
<sequence length="381" mass="42705">MKKIVISSNTSWSIFNFRLELIRHLAAKGYYIEIISPEDVYSDKLRELGFIVHDIKMASSNISPLTDLVSLFNYTALLLKIKPDYYLGFTAKPNIYGGYIAALLGIRVVNNIAGLGRTFSNKGVLQSLMQFMYRIGLSKSYHVFFQNKDDLALFESNKLIGKGARSILPGSGVNTERFNPKIPQHHTYSLTSVGVNGSLKAKFTFLFSARLLLEKGIREYIHAAREVCREFQYIEFQVLGKHTGSAAEIPIDELEKACSEGVIKYLGTTDDVVSVLHGADCFVLPSYYREGVPRSLLEAGSCGLPLITTDSVGCREAVIHGINGFLVMPQNYASLTDAIKKMILLTHNDVRYMGEASRQYMINNFSEELVFEKYERVLQGE</sequence>
<feature type="domain" description="Glycosyl transferase family 1" evidence="1">
    <location>
        <begin position="199"/>
        <end position="359"/>
    </location>
</feature>
<evidence type="ECO:0000259" key="2">
    <source>
        <dbReference type="Pfam" id="PF13477"/>
    </source>
</evidence>
<dbReference type="Gene3D" id="3.40.50.2000">
    <property type="entry name" value="Glycogen Phosphorylase B"/>
    <property type="match status" value="2"/>
</dbReference>
<reference evidence="3" key="1">
    <citation type="submission" date="2022-01" db="EMBL/GenBank/DDBJ databases">
        <title>Comparison of Fish pathogen Aeromonas spp.</title>
        <authorList>
            <person name="Dubey S."/>
            <person name="Sorum H."/>
            <person name="Munangandu H.M."/>
        </authorList>
    </citation>
    <scope>NUCLEOTIDE SEQUENCE</scope>
    <source>
        <strain evidence="3">SD/21-15</strain>
    </source>
</reference>
<protein>
    <submittedName>
        <fullName evidence="3">Glycosyltransferase family 4 protein</fullName>
    </submittedName>
</protein>
<evidence type="ECO:0000313" key="3">
    <source>
        <dbReference type="EMBL" id="MCV3290967.1"/>
    </source>
</evidence>
<dbReference type="SUPFAM" id="SSF53756">
    <property type="entry name" value="UDP-Glycosyltransferase/glycogen phosphorylase"/>
    <property type="match status" value="1"/>
</dbReference>